<dbReference type="InterPro" id="IPR052058">
    <property type="entry name" value="Alcohol_O-acetyltransferase"/>
</dbReference>
<sequence>MKAKKMMPLDNAAKIYPAAMTKKWNAVFAISAYMKEKINRSALRSAVEDLAERFPSFYVCLKRGAFWDYFYKAEDLNILSDSSEICKPINTKDKKRPLFRVNINGCEIRCEFFHAVTDGTGAMEFVKALLLRYLQLCGCNVKENGNYGIKEYREAPSKSECEDDFLKIYDGNPGKARKGSGAYQIKIDKENEHFYRDEVCIPLNQIKQITKKYNCTVTQFIAAAYSMALIDMYNDDCSPSKKPLRLSIPVNLRKYWTSRTLRNFSSFITADIVQNEKTGFDDVLNTIKSEMNRKISKEKLYEDVSRNVADEKMLISRIAPAFLKKPVMKAAFRLFGEKNYTSTVTNLGAVKLPPEMEEHIKMITVTLGETYINPINCAVVSFADTLCATLSFTGNGFKIVRYFMDILAAKGLNVSCAGAV</sequence>
<comment type="caution">
    <text evidence="1">The sequence shown here is derived from an EMBL/GenBank/DDBJ whole genome shotgun (WGS) entry which is preliminary data.</text>
</comment>
<protein>
    <recommendedName>
        <fullName evidence="3">Alcohol acetyltransferase</fullName>
    </recommendedName>
</protein>
<dbReference type="PANTHER" id="PTHR28037:SF1">
    <property type="entry name" value="ALCOHOL O-ACETYLTRANSFERASE 1-RELATED"/>
    <property type="match status" value="1"/>
</dbReference>
<dbReference type="PANTHER" id="PTHR28037">
    <property type="entry name" value="ALCOHOL O-ACETYLTRANSFERASE 1-RELATED"/>
    <property type="match status" value="1"/>
</dbReference>
<reference evidence="1" key="2">
    <citation type="submission" date="2021-04" db="EMBL/GenBank/DDBJ databases">
        <authorList>
            <person name="Gilroy R."/>
        </authorList>
    </citation>
    <scope>NUCLEOTIDE SEQUENCE</scope>
    <source>
        <strain evidence="1">CHK188-16595</strain>
    </source>
</reference>
<reference evidence="1" key="1">
    <citation type="journal article" date="2021" name="PeerJ">
        <title>Extensive microbial diversity within the chicken gut microbiome revealed by metagenomics and culture.</title>
        <authorList>
            <person name="Gilroy R."/>
            <person name="Ravi A."/>
            <person name="Getino M."/>
            <person name="Pursley I."/>
            <person name="Horton D.L."/>
            <person name="Alikhan N.F."/>
            <person name="Baker D."/>
            <person name="Gharbi K."/>
            <person name="Hall N."/>
            <person name="Watson M."/>
            <person name="Adriaenssens E.M."/>
            <person name="Foster-Nyarko E."/>
            <person name="Jarju S."/>
            <person name="Secka A."/>
            <person name="Antonio M."/>
            <person name="Oren A."/>
            <person name="Chaudhuri R.R."/>
            <person name="La Ragione R."/>
            <person name="Hildebrand F."/>
            <person name="Pallen M.J."/>
        </authorList>
    </citation>
    <scope>NUCLEOTIDE SEQUENCE</scope>
    <source>
        <strain evidence="1">CHK188-16595</strain>
    </source>
</reference>
<evidence type="ECO:0000313" key="1">
    <source>
        <dbReference type="EMBL" id="HJB74371.1"/>
    </source>
</evidence>
<evidence type="ECO:0000313" key="2">
    <source>
        <dbReference type="Proteomes" id="UP000823877"/>
    </source>
</evidence>
<proteinExistence type="predicted"/>
<dbReference type="EMBL" id="DWXN01000003">
    <property type="protein sequence ID" value="HJB74371.1"/>
    <property type="molecule type" value="Genomic_DNA"/>
</dbReference>
<accession>A0A9D2S8Z7</accession>
<name>A0A9D2S8Z7_9FIRM</name>
<organism evidence="1 2">
    <name type="scientific">Candidatus Eubacterium faecale</name>
    <dbReference type="NCBI Taxonomy" id="2838568"/>
    <lineage>
        <taxon>Bacteria</taxon>
        <taxon>Bacillati</taxon>
        <taxon>Bacillota</taxon>
        <taxon>Clostridia</taxon>
        <taxon>Eubacteriales</taxon>
        <taxon>Eubacteriaceae</taxon>
        <taxon>Eubacterium</taxon>
    </lineage>
</organism>
<gene>
    <name evidence="1" type="ORF">IAA37_01695</name>
</gene>
<dbReference type="Proteomes" id="UP000823877">
    <property type="component" value="Unassembled WGS sequence"/>
</dbReference>
<evidence type="ECO:0008006" key="3">
    <source>
        <dbReference type="Google" id="ProtNLM"/>
    </source>
</evidence>
<dbReference type="AlphaFoldDB" id="A0A9D2S8Z7"/>